<protein>
    <submittedName>
        <fullName evidence="1">Uncharacterized protein</fullName>
    </submittedName>
</protein>
<dbReference type="Proteomes" id="UP000230423">
    <property type="component" value="Unassembled WGS sequence"/>
</dbReference>
<dbReference type="OrthoDB" id="419138at2759"/>
<dbReference type="GO" id="GO:0060271">
    <property type="term" value="P:cilium assembly"/>
    <property type="evidence" value="ECO:0007669"/>
    <property type="project" value="InterPro"/>
</dbReference>
<name>A0A2G9UU54_TELCI</name>
<gene>
    <name evidence="1" type="ORF">TELCIR_04991</name>
</gene>
<accession>A0A2G9UU54</accession>
<dbReference type="EMBL" id="KZ345533">
    <property type="protein sequence ID" value="PIO73050.1"/>
    <property type="molecule type" value="Genomic_DNA"/>
</dbReference>
<dbReference type="InterPro" id="IPR019170">
    <property type="entry name" value="Meckelin"/>
</dbReference>
<dbReference type="PANTHER" id="PTHR21274:SF0">
    <property type="entry name" value="MECKELIN"/>
    <property type="match status" value="1"/>
</dbReference>
<keyword evidence="2" id="KW-1185">Reference proteome</keyword>
<dbReference type="AlphaFoldDB" id="A0A2G9UU54"/>
<reference evidence="1 2" key="1">
    <citation type="submission" date="2015-09" db="EMBL/GenBank/DDBJ databases">
        <title>Draft genome of the parasitic nematode Teladorsagia circumcincta isolate WARC Sus (inbred).</title>
        <authorList>
            <person name="Mitreva M."/>
        </authorList>
    </citation>
    <scope>NUCLEOTIDE SEQUENCE [LARGE SCALE GENOMIC DNA]</scope>
    <source>
        <strain evidence="1 2">S</strain>
    </source>
</reference>
<organism evidence="1 2">
    <name type="scientific">Teladorsagia circumcincta</name>
    <name type="common">Brown stomach worm</name>
    <name type="synonym">Ostertagia circumcincta</name>
    <dbReference type="NCBI Taxonomy" id="45464"/>
    <lineage>
        <taxon>Eukaryota</taxon>
        <taxon>Metazoa</taxon>
        <taxon>Ecdysozoa</taxon>
        <taxon>Nematoda</taxon>
        <taxon>Chromadorea</taxon>
        <taxon>Rhabditida</taxon>
        <taxon>Rhabditina</taxon>
        <taxon>Rhabditomorpha</taxon>
        <taxon>Strongyloidea</taxon>
        <taxon>Trichostrongylidae</taxon>
        <taxon>Teladorsagia</taxon>
    </lineage>
</organism>
<dbReference type="PANTHER" id="PTHR21274">
    <property type="entry name" value="MECKELIN"/>
    <property type="match status" value="1"/>
</dbReference>
<dbReference type="GO" id="GO:0036038">
    <property type="term" value="C:MKS complex"/>
    <property type="evidence" value="ECO:0007669"/>
    <property type="project" value="InterPro"/>
</dbReference>
<dbReference type="Pfam" id="PF09773">
    <property type="entry name" value="Meckelin"/>
    <property type="match status" value="1"/>
</dbReference>
<proteinExistence type="predicted"/>
<sequence length="351" mass="39646">MISSAVIGLRGPAPALFFLGDTDTELHRDPAILQHFMFGGGPAGKLDILLTRYNLDCEMTVKQLTGDGEMEFYEAFLKFFDRIGAPQLHPIPILNNLIRSATGTQLNQLPRETNGWVLTRRFFLGDDVGLTATNSSPIIRYAKNIEVHVELQTSRDGMIFPPYISMDYAETSENSTAVIQRNFRVTYTTDPSRHDRVAIVERIIVDHFHNFIDLCSIANISVMALTHPLHGHYIHGRSPHGRADTGMAEMNEFLQKERDDLCGFRGLEPTSHLQTFIVSLPVTLRSRYDEIMTSMRNGSAQIRLSGLDQTTAKMAGTVQAHEQMNTLLREFIDHSTTDMEYTIRHFSFPQT</sequence>
<evidence type="ECO:0000313" key="2">
    <source>
        <dbReference type="Proteomes" id="UP000230423"/>
    </source>
</evidence>
<evidence type="ECO:0000313" key="1">
    <source>
        <dbReference type="EMBL" id="PIO73050.1"/>
    </source>
</evidence>